<feature type="domain" description="Ig-like" evidence="4">
    <location>
        <begin position="163"/>
        <end position="282"/>
    </location>
</feature>
<dbReference type="InterPro" id="IPR007110">
    <property type="entry name" value="Ig-like_dom"/>
</dbReference>
<dbReference type="Pfam" id="PF07686">
    <property type="entry name" value="V-set"/>
    <property type="match status" value="1"/>
</dbReference>
<name>A0A9D3P195_9TELE</name>
<dbReference type="OrthoDB" id="6433428at2759"/>
<keyword evidence="3" id="KW-0812">Transmembrane</keyword>
<feature type="domain" description="Ig-like" evidence="4">
    <location>
        <begin position="45"/>
        <end position="157"/>
    </location>
</feature>
<dbReference type="Pfam" id="PF00047">
    <property type="entry name" value="ig"/>
    <property type="match status" value="1"/>
</dbReference>
<dbReference type="InterPro" id="IPR013106">
    <property type="entry name" value="Ig_V-set"/>
</dbReference>
<dbReference type="InterPro" id="IPR036186">
    <property type="entry name" value="Serpin_sf"/>
</dbReference>
<evidence type="ECO:0000259" key="4">
    <source>
        <dbReference type="PROSITE" id="PS50835"/>
    </source>
</evidence>
<dbReference type="Pfam" id="PF00079">
    <property type="entry name" value="Serpin"/>
    <property type="match status" value="1"/>
</dbReference>
<dbReference type="SUPFAM" id="SSF56574">
    <property type="entry name" value="Serpins"/>
    <property type="match status" value="1"/>
</dbReference>
<dbReference type="InterPro" id="IPR042178">
    <property type="entry name" value="Serpin_sf_1"/>
</dbReference>
<dbReference type="InterPro" id="IPR013151">
    <property type="entry name" value="Immunoglobulin_dom"/>
</dbReference>
<evidence type="ECO:0000256" key="2">
    <source>
        <dbReference type="RuleBase" id="RU000411"/>
    </source>
</evidence>
<dbReference type="SMART" id="SM00406">
    <property type="entry name" value="IGv"/>
    <property type="match status" value="1"/>
</dbReference>
<dbReference type="InterPro" id="IPR042185">
    <property type="entry name" value="Serpin_sf_2"/>
</dbReference>
<dbReference type="InterPro" id="IPR013783">
    <property type="entry name" value="Ig-like_fold"/>
</dbReference>
<dbReference type="Gene3D" id="3.30.497.10">
    <property type="entry name" value="Antithrombin, subunit I, domain 2"/>
    <property type="match status" value="1"/>
</dbReference>
<evidence type="ECO:0000256" key="3">
    <source>
        <dbReference type="SAM" id="Phobius"/>
    </source>
</evidence>
<dbReference type="SMART" id="SM00093">
    <property type="entry name" value="SERPIN"/>
    <property type="match status" value="1"/>
</dbReference>
<comment type="caution">
    <text evidence="5">The sequence shown here is derived from an EMBL/GenBank/DDBJ whole genome shotgun (WGS) entry which is preliminary data.</text>
</comment>
<accession>A0A9D3P195</accession>
<protein>
    <recommendedName>
        <fullName evidence="4">Ig-like domain-containing protein</fullName>
    </recommendedName>
</protein>
<dbReference type="PANTHER" id="PTHR11461:SF159">
    <property type="entry name" value="PLASMA PROTEASE C1 INHIBITOR"/>
    <property type="match status" value="1"/>
</dbReference>
<reference evidence="5 6" key="1">
    <citation type="submission" date="2021-06" db="EMBL/GenBank/DDBJ databases">
        <title>Chromosome-level genome assembly of the red-tail catfish (Hemibagrus wyckioides).</title>
        <authorList>
            <person name="Shao F."/>
        </authorList>
    </citation>
    <scope>NUCLEOTIDE SEQUENCE [LARGE SCALE GENOMIC DNA]</scope>
    <source>
        <strain evidence="5">EC202008001</strain>
        <tissue evidence="5">Blood</tissue>
    </source>
</reference>
<dbReference type="Gene3D" id="2.60.40.10">
    <property type="entry name" value="Immunoglobulins"/>
    <property type="match status" value="2"/>
</dbReference>
<feature type="transmembrane region" description="Helical" evidence="3">
    <location>
        <begin position="63"/>
        <end position="82"/>
    </location>
</feature>
<dbReference type="InterPro" id="IPR036179">
    <property type="entry name" value="Ig-like_dom_sf"/>
</dbReference>
<evidence type="ECO:0000313" key="5">
    <source>
        <dbReference type="EMBL" id="KAG7332815.1"/>
    </source>
</evidence>
<evidence type="ECO:0000256" key="1">
    <source>
        <dbReference type="ARBA" id="ARBA00023319"/>
    </source>
</evidence>
<sequence>MTHSRQGVTPALQQNLGVEWSSLLIYSLCVETEGFTEVILEQCGPQVLGVELFRSCTIMLRGFILLLFWGFSSSSTITLLLGSQFKIQCYPESDLMFMEYAWSFSNQLDEDKIHFSSLNHTGEELELNPVVRNHAGTYKCMVKGTSDKGMMKVKRIFKISVIEKLSITTWKLIDGDEGEKIRLPCSSSSSDTTDSAEVKWFKVKETGNSYELHELHPAVRIQRDVKEEDTTTPSGRVYWSSDPKQLDWSIEIDNLELDDESLYQCDIMESVKESVLMELTVKPIPPSRCLHHSQPWEVCPDHDSRSSEAILRESVTEFSLNLYKKFNTIDSERNLLFSPLSITMVLSQLLLGTRGETRTELEQGLSLPSDFSCVHSEMKKLSSRMKDSVLIANQMLVNPELKFHEAYINQTREFYDSVPQKLTNDSEANVKLINSWVASKTQNRITKLVESVDPSAEFILLNAVYFIGKWKGTFQVTNKYFTTLSGNMLSVPTLYSSNFNLATNYNPELKAYVGKFTLTGKNSLYILLPASEGEKGLQTLEAQLTDTNIRAMVKEMATVVPTQSEVSLPKVKLLVNTNLFKLLKKLGLQELFSDPNLCGMIDQSSSMPLSEARHCAFLSLTEKGVEAAAGSSVSYSRSFTNFNAMRPFVLLVFNEEVNIPLFLGKVLHPDQID</sequence>
<dbReference type="GO" id="GO:0004867">
    <property type="term" value="F:serine-type endopeptidase inhibitor activity"/>
    <property type="evidence" value="ECO:0007669"/>
    <property type="project" value="InterPro"/>
</dbReference>
<dbReference type="InterPro" id="IPR023796">
    <property type="entry name" value="Serpin_dom"/>
</dbReference>
<organism evidence="5 6">
    <name type="scientific">Hemibagrus wyckioides</name>
    <dbReference type="NCBI Taxonomy" id="337641"/>
    <lineage>
        <taxon>Eukaryota</taxon>
        <taxon>Metazoa</taxon>
        <taxon>Chordata</taxon>
        <taxon>Craniata</taxon>
        <taxon>Vertebrata</taxon>
        <taxon>Euteleostomi</taxon>
        <taxon>Actinopterygii</taxon>
        <taxon>Neopterygii</taxon>
        <taxon>Teleostei</taxon>
        <taxon>Ostariophysi</taxon>
        <taxon>Siluriformes</taxon>
        <taxon>Bagridae</taxon>
        <taxon>Hemibagrus</taxon>
    </lineage>
</organism>
<dbReference type="InterPro" id="IPR000215">
    <property type="entry name" value="Serpin_fam"/>
</dbReference>
<evidence type="ECO:0000313" key="6">
    <source>
        <dbReference type="Proteomes" id="UP000824219"/>
    </source>
</evidence>
<dbReference type="GO" id="GO:0005615">
    <property type="term" value="C:extracellular space"/>
    <property type="evidence" value="ECO:0007669"/>
    <property type="project" value="InterPro"/>
</dbReference>
<dbReference type="SUPFAM" id="SSF48726">
    <property type="entry name" value="Immunoglobulin"/>
    <property type="match status" value="2"/>
</dbReference>
<dbReference type="SMART" id="SM00409">
    <property type="entry name" value="IG"/>
    <property type="match status" value="2"/>
</dbReference>
<keyword evidence="3" id="KW-0472">Membrane</keyword>
<dbReference type="Proteomes" id="UP000824219">
    <property type="component" value="Linkage Group LG05"/>
</dbReference>
<proteinExistence type="inferred from homology"/>
<keyword evidence="6" id="KW-1185">Reference proteome</keyword>
<keyword evidence="1" id="KW-0393">Immunoglobulin domain</keyword>
<comment type="similarity">
    <text evidence="2">Belongs to the serpin family.</text>
</comment>
<dbReference type="PANTHER" id="PTHR11461">
    <property type="entry name" value="SERINE PROTEASE INHIBITOR, SERPIN"/>
    <property type="match status" value="1"/>
</dbReference>
<dbReference type="AlphaFoldDB" id="A0A9D3P195"/>
<dbReference type="InterPro" id="IPR003599">
    <property type="entry name" value="Ig_sub"/>
</dbReference>
<dbReference type="Gene3D" id="2.30.39.10">
    <property type="entry name" value="Alpha-1-antitrypsin, domain 1"/>
    <property type="match status" value="1"/>
</dbReference>
<dbReference type="PROSITE" id="PS50835">
    <property type="entry name" value="IG_LIKE"/>
    <property type="match status" value="2"/>
</dbReference>
<dbReference type="EMBL" id="JAHKSW010000005">
    <property type="protein sequence ID" value="KAG7332815.1"/>
    <property type="molecule type" value="Genomic_DNA"/>
</dbReference>
<keyword evidence="3" id="KW-1133">Transmembrane helix</keyword>
<gene>
    <name evidence="5" type="ORF">KOW79_004649</name>
</gene>